<gene>
    <name evidence="3" type="ORF">K7432_001926</name>
</gene>
<dbReference type="PANTHER" id="PTHR28219">
    <property type="entry name" value="UPF0642 PROTEIN YBL028C"/>
    <property type="match status" value="1"/>
</dbReference>
<accession>A0ABR2W9F6</accession>
<reference evidence="3 4" key="1">
    <citation type="submission" date="2023-04" db="EMBL/GenBank/DDBJ databases">
        <title>Genome of Basidiobolus ranarum AG-B5.</title>
        <authorList>
            <person name="Stajich J.E."/>
            <person name="Carter-House D."/>
            <person name="Gryganskyi A."/>
        </authorList>
    </citation>
    <scope>NUCLEOTIDE SEQUENCE [LARGE SCALE GENOMIC DNA]</scope>
    <source>
        <strain evidence="3 4">AG-B5</strain>
    </source>
</reference>
<keyword evidence="4" id="KW-1185">Reference proteome</keyword>
<dbReference type="EMBL" id="JASJQH010006923">
    <property type="protein sequence ID" value="KAK9727348.1"/>
    <property type="molecule type" value="Genomic_DNA"/>
</dbReference>
<evidence type="ECO:0000256" key="1">
    <source>
        <dbReference type="SAM" id="MobiDB-lite"/>
    </source>
</evidence>
<feature type="region of interest" description="Disordered" evidence="1">
    <location>
        <begin position="65"/>
        <end position="113"/>
    </location>
</feature>
<feature type="compositionally biased region" description="Basic residues" evidence="1">
    <location>
        <begin position="81"/>
        <end position="113"/>
    </location>
</feature>
<sequence>MAKSIRSKSKRKFRAIKREQVFAPVENARMDRLSASLNSGTDMQAESEEPVVEADSVTEAVAGDVTMEDTTGNKISLKKKEEKKKKKSNEKQPRQIKRVQLQKKKKAFKFHRK</sequence>
<name>A0ABR2W9F6_9FUNG</name>
<proteinExistence type="predicted"/>
<evidence type="ECO:0000313" key="3">
    <source>
        <dbReference type="EMBL" id="KAK9727348.1"/>
    </source>
</evidence>
<feature type="domain" description="DUF2423" evidence="2">
    <location>
        <begin position="1"/>
        <end position="38"/>
    </location>
</feature>
<comment type="caution">
    <text evidence="3">The sequence shown here is derived from an EMBL/GenBank/DDBJ whole genome shotgun (WGS) entry which is preliminary data.</text>
</comment>
<protein>
    <recommendedName>
        <fullName evidence="2">DUF2423 domain-containing protein</fullName>
    </recommendedName>
</protein>
<dbReference type="Proteomes" id="UP001479436">
    <property type="component" value="Unassembled WGS sequence"/>
</dbReference>
<organism evidence="3 4">
    <name type="scientific">Basidiobolus ranarum</name>
    <dbReference type="NCBI Taxonomy" id="34480"/>
    <lineage>
        <taxon>Eukaryota</taxon>
        <taxon>Fungi</taxon>
        <taxon>Fungi incertae sedis</taxon>
        <taxon>Zoopagomycota</taxon>
        <taxon>Entomophthoromycotina</taxon>
        <taxon>Basidiobolomycetes</taxon>
        <taxon>Basidiobolales</taxon>
        <taxon>Basidiobolaceae</taxon>
        <taxon>Basidiobolus</taxon>
    </lineage>
</organism>
<dbReference type="PANTHER" id="PTHR28219:SF1">
    <property type="entry name" value="UPF0642 PROTEIN YBL028C"/>
    <property type="match status" value="1"/>
</dbReference>
<dbReference type="Pfam" id="PF10338">
    <property type="entry name" value="YBL028C_N"/>
    <property type="match status" value="1"/>
</dbReference>
<dbReference type="InterPro" id="IPR019434">
    <property type="entry name" value="DUF2423"/>
</dbReference>
<evidence type="ECO:0000259" key="2">
    <source>
        <dbReference type="Pfam" id="PF10338"/>
    </source>
</evidence>
<evidence type="ECO:0000313" key="4">
    <source>
        <dbReference type="Proteomes" id="UP001479436"/>
    </source>
</evidence>